<dbReference type="OrthoDB" id="9758822at2"/>
<evidence type="ECO:0000313" key="7">
    <source>
        <dbReference type="EMBL" id="RKR75333.1"/>
    </source>
</evidence>
<organism evidence="7 8">
    <name type="scientific">Frondihabitans australicus</name>
    <dbReference type="NCBI Taxonomy" id="386892"/>
    <lineage>
        <taxon>Bacteria</taxon>
        <taxon>Bacillati</taxon>
        <taxon>Actinomycetota</taxon>
        <taxon>Actinomycetes</taxon>
        <taxon>Micrococcales</taxon>
        <taxon>Microbacteriaceae</taxon>
        <taxon>Frondihabitans</taxon>
    </lineage>
</organism>
<evidence type="ECO:0000313" key="8">
    <source>
        <dbReference type="Proteomes" id="UP000280008"/>
    </source>
</evidence>
<sequence length="717" mass="77311">MAQQNTLHLRGGGTSVLVDRTTPGVPAIVHWGPDLGDLADDVLDDIARGVRPQRVSGGLDETGRLTLLPQEAFGWQGTPALLGSRLSGGTAGSDFSSALVMTALEATASALRLTAQDPATRLRLDLEVDVTPTGLVAVRATLTNEGDADYEVQDLGLTLPLPASAREVADTTGRHLRERHPQRHPLSVGRYVRESRRGRPGSDATLLLLAGEPGFGFERGLVHGVHLAWSGNHSLSVERSQNAPSALRAAELLAPGEVVLRPGASYSTPVAFGSWGRGLNELSSRFHEHLRRRPQHPSADRPVTLNTWEAVYFEQDLAHLTRLADLAARVGVERFVLDDGWFSSRRDDTAGLGDWTVSPEVWPDGLAPLVDHVTGLGMQFGLWVEPEMVNPDSDLARAHPDWILQARGVWPASARQQQVLDLSNEEAFDHILRALDALLGEYAISYLKWDHNRDLVEGGSTVTGRSAVHENTLAVYRLMDELKRRHPGLEIESCASGGSRVDLGVIEHTDRVWASDTNDPLERLTIQKYTGLLLPPELIGAHIGAPHAHTTGRHHTLPFRAGVALFGHLGVEWDLASASADELGDLTAWISLYREWRDDIATGALVHADLADDTMDLRGVVARDGSRALFVYAQTASAQSHPTGRLTFPGLDAAATYRVEPLAHPASATGVGQSPLGWRDGVVSTGAALHEIGLQAPVLLPETLAVITVTRVGEATP</sequence>
<dbReference type="PANTHER" id="PTHR43053:SF3">
    <property type="entry name" value="ALPHA-GALACTOSIDASE C-RELATED"/>
    <property type="match status" value="1"/>
</dbReference>
<dbReference type="GO" id="GO:0004557">
    <property type="term" value="F:alpha-galactosidase activity"/>
    <property type="evidence" value="ECO:0007669"/>
    <property type="project" value="UniProtKB-EC"/>
</dbReference>
<evidence type="ECO:0000259" key="5">
    <source>
        <dbReference type="Pfam" id="PF16874"/>
    </source>
</evidence>
<comment type="catalytic activity">
    <reaction evidence="1">
        <text>Hydrolysis of terminal, non-reducing alpha-D-galactose residues in alpha-D-galactosides, including galactose oligosaccharides, galactomannans and galactolipids.</text>
        <dbReference type="EC" id="3.2.1.22"/>
    </reaction>
</comment>
<dbReference type="Pfam" id="PF16874">
    <property type="entry name" value="Glyco_hydro_36C"/>
    <property type="match status" value="1"/>
</dbReference>
<dbReference type="InterPro" id="IPR013780">
    <property type="entry name" value="Glyco_hydro_b"/>
</dbReference>
<dbReference type="AlphaFoldDB" id="A0A495IH45"/>
<dbReference type="EMBL" id="RBKS01000001">
    <property type="protein sequence ID" value="RKR75333.1"/>
    <property type="molecule type" value="Genomic_DNA"/>
</dbReference>
<proteinExistence type="predicted"/>
<dbReference type="InterPro" id="IPR017853">
    <property type="entry name" value="GH"/>
</dbReference>
<dbReference type="FunFam" id="3.20.20.70:FF:000118">
    <property type="entry name" value="Alpha-galactosidase"/>
    <property type="match status" value="1"/>
</dbReference>
<evidence type="ECO:0000256" key="1">
    <source>
        <dbReference type="ARBA" id="ARBA00001255"/>
    </source>
</evidence>
<feature type="domain" description="Glycosyl hydrolase family 36 C-terminal" evidence="5">
    <location>
        <begin position="620"/>
        <end position="697"/>
    </location>
</feature>
<dbReference type="PANTHER" id="PTHR43053">
    <property type="entry name" value="GLYCOSIDASE FAMILY 31"/>
    <property type="match status" value="1"/>
</dbReference>
<dbReference type="InterPro" id="IPR050985">
    <property type="entry name" value="Alpha-glycosidase_related"/>
</dbReference>
<name>A0A495IH45_9MICO</name>
<dbReference type="Gene3D" id="3.20.20.70">
    <property type="entry name" value="Aldolase class I"/>
    <property type="match status" value="1"/>
</dbReference>
<dbReference type="Proteomes" id="UP000280008">
    <property type="component" value="Unassembled WGS sequence"/>
</dbReference>
<comment type="caution">
    <text evidence="7">The sequence shown here is derived from an EMBL/GenBank/DDBJ whole genome shotgun (WGS) entry which is preliminary data.</text>
</comment>
<keyword evidence="4" id="KW-0326">Glycosidase</keyword>
<dbReference type="Gene3D" id="2.60.40.1180">
    <property type="entry name" value="Golgi alpha-mannosidase II"/>
    <property type="match status" value="1"/>
</dbReference>
<keyword evidence="8" id="KW-1185">Reference proteome</keyword>
<dbReference type="InterPro" id="IPR031705">
    <property type="entry name" value="Glyco_hydro_36_C"/>
</dbReference>
<dbReference type="Pfam" id="PF02065">
    <property type="entry name" value="Melibiase"/>
    <property type="match status" value="1"/>
</dbReference>
<dbReference type="Gene3D" id="2.70.98.60">
    <property type="entry name" value="alpha-galactosidase from lactobacil brevis"/>
    <property type="match status" value="1"/>
</dbReference>
<dbReference type="PROSITE" id="PS00512">
    <property type="entry name" value="ALPHA_GALACTOSIDASE"/>
    <property type="match status" value="1"/>
</dbReference>
<feature type="domain" description="Glycosyl hydrolase family 36 N-terminal" evidence="6">
    <location>
        <begin position="25"/>
        <end position="260"/>
    </location>
</feature>
<dbReference type="InterPro" id="IPR002252">
    <property type="entry name" value="Glyco_hydro_36"/>
</dbReference>
<evidence type="ECO:0000259" key="6">
    <source>
        <dbReference type="Pfam" id="PF16875"/>
    </source>
</evidence>
<gene>
    <name evidence="7" type="ORF">C8E83_2474</name>
</gene>
<evidence type="ECO:0000256" key="3">
    <source>
        <dbReference type="ARBA" id="ARBA00022801"/>
    </source>
</evidence>
<reference evidence="7 8" key="1">
    <citation type="submission" date="2018-10" db="EMBL/GenBank/DDBJ databases">
        <title>Sequencing the genomes of 1000 actinobacteria strains.</title>
        <authorList>
            <person name="Klenk H.-P."/>
        </authorList>
    </citation>
    <scope>NUCLEOTIDE SEQUENCE [LARGE SCALE GENOMIC DNA]</scope>
    <source>
        <strain evidence="7 8">DSM 17894</strain>
    </source>
</reference>
<dbReference type="EC" id="3.2.1.22" evidence="2"/>
<protein>
    <recommendedName>
        <fullName evidence="2">alpha-galactosidase</fullName>
        <ecNumber evidence="2">3.2.1.22</ecNumber>
    </recommendedName>
</protein>
<dbReference type="InterPro" id="IPR038417">
    <property type="entry name" value="Alpga-gal_N_sf"/>
</dbReference>
<dbReference type="RefSeq" id="WP_121370141.1">
    <property type="nucleotide sequence ID" value="NZ_RBKS01000001.1"/>
</dbReference>
<dbReference type="InterPro" id="IPR013785">
    <property type="entry name" value="Aldolase_TIM"/>
</dbReference>
<dbReference type="GO" id="GO:0016052">
    <property type="term" value="P:carbohydrate catabolic process"/>
    <property type="evidence" value="ECO:0007669"/>
    <property type="project" value="InterPro"/>
</dbReference>
<accession>A0A495IH45</accession>
<dbReference type="Pfam" id="PF16875">
    <property type="entry name" value="Glyco_hydro_36N"/>
    <property type="match status" value="1"/>
</dbReference>
<keyword evidence="3" id="KW-0378">Hydrolase</keyword>
<evidence type="ECO:0000256" key="2">
    <source>
        <dbReference type="ARBA" id="ARBA00012755"/>
    </source>
</evidence>
<dbReference type="SUPFAM" id="SSF51445">
    <property type="entry name" value="(Trans)glycosidases"/>
    <property type="match status" value="1"/>
</dbReference>
<dbReference type="InterPro" id="IPR000111">
    <property type="entry name" value="Glyco_hydro_27/36_CS"/>
</dbReference>
<evidence type="ECO:0000256" key="4">
    <source>
        <dbReference type="ARBA" id="ARBA00023295"/>
    </source>
</evidence>
<dbReference type="InterPro" id="IPR031704">
    <property type="entry name" value="Glyco_hydro_36_N"/>
</dbReference>
<dbReference type="CDD" id="cd14791">
    <property type="entry name" value="GH36"/>
    <property type="match status" value="1"/>
</dbReference>
<dbReference type="PRINTS" id="PR00743">
    <property type="entry name" value="GLHYDRLASE36"/>
</dbReference>